<keyword evidence="6" id="KW-0049">Antioxidant</keyword>
<dbReference type="InterPro" id="IPR036423">
    <property type="entry name" value="SOD-like_Cu/Zn_dom_sf"/>
</dbReference>
<feature type="chain" id="PRO_5014392742" description="superoxide dismutase" evidence="8">
    <location>
        <begin position="19"/>
        <end position="243"/>
    </location>
</feature>
<proteinExistence type="inferred from homology"/>
<evidence type="ECO:0000256" key="5">
    <source>
        <dbReference type="ARBA" id="ARBA00022525"/>
    </source>
</evidence>
<comment type="catalytic activity">
    <reaction evidence="7">
        <text>2 superoxide + 2 H(+) = H2O2 + O2</text>
        <dbReference type="Rhea" id="RHEA:20696"/>
        <dbReference type="ChEBI" id="CHEBI:15378"/>
        <dbReference type="ChEBI" id="CHEBI:15379"/>
        <dbReference type="ChEBI" id="CHEBI:16240"/>
        <dbReference type="ChEBI" id="CHEBI:18421"/>
        <dbReference type="EC" id="1.15.1.1"/>
    </reaction>
</comment>
<dbReference type="GO" id="GO:0005576">
    <property type="term" value="C:extracellular region"/>
    <property type="evidence" value="ECO:0007669"/>
    <property type="project" value="UniProtKB-SubCell"/>
</dbReference>
<dbReference type="OrthoDB" id="159229at2759"/>
<dbReference type="FunFam" id="2.60.40.200:FF:000007">
    <property type="entry name" value="Cell surface Cu-only superoxide dismutase 5"/>
    <property type="match status" value="1"/>
</dbReference>
<evidence type="ECO:0000256" key="1">
    <source>
        <dbReference type="ARBA" id="ARBA00004196"/>
    </source>
</evidence>
<name>A0A2J6PPL0_9HELO</name>
<evidence type="ECO:0000256" key="2">
    <source>
        <dbReference type="ARBA" id="ARBA00004613"/>
    </source>
</evidence>
<evidence type="ECO:0000256" key="8">
    <source>
        <dbReference type="SAM" id="SignalP"/>
    </source>
</evidence>
<dbReference type="AlphaFoldDB" id="A0A2J6PPL0"/>
<evidence type="ECO:0000256" key="6">
    <source>
        <dbReference type="ARBA" id="ARBA00022862"/>
    </source>
</evidence>
<comment type="similarity">
    <text evidence="3">Belongs to the Cu-Zn superoxide dismutase family.</text>
</comment>
<keyword evidence="5" id="KW-0964">Secreted</keyword>
<protein>
    <recommendedName>
        <fullName evidence="4">superoxide dismutase</fullName>
        <ecNumber evidence="4">1.15.1.1</ecNumber>
    </recommendedName>
</protein>
<evidence type="ECO:0000256" key="3">
    <source>
        <dbReference type="ARBA" id="ARBA00010457"/>
    </source>
</evidence>
<reference evidence="9 10" key="1">
    <citation type="submission" date="2016-05" db="EMBL/GenBank/DDBJ databases">
        <title>A degradative enzymes factory behind the ericoid mycorrhizal symbiosis.</title>
        <authorList>
            <consortium name="DOE Joint Genome Institute"/>
            <person name="Martino E."/>
            <person name="Morin E."/>
            <person name="Grelet G."/>
            <person name="Kuo A."/>
            <person name="Kohler A."/>
            <person name="Daghino S."/>
            <person name="Barry K."/>
            <person name="Choi C."/>
            <person name="Cichocki N."/>
            <person name="Clum A."/>
            <person name="Copeland A."/>
            <person name="Hainaut M."/>
            <person name="Haridas S."/>
            <person name="Labutti K."/>
            <person name="Lindquist E."/>
            <person name="Lipzen A."/>
            <person name="Khouja H.-R."/>
            <person name="Murat C."/>
            <person name="Ohm R."/>
            <person name="Olson A."/>
            <person name="Spatafora J."/>
            <person name="Veneault-Fourrey C."/>
            <person name="Henrissat B."/>
            <person name="Grigoriev I."/>
            <person name="Martin F."/>
            <person name="Perotto S."/>
        </authorList>
    </citation>
    <scope>NUCLEOTIDE SEQUENCE [LARGE SCALE GENOMIC DNA]</scope>
    <source>
        <strain evidence="9 10">UAMH 7357</strain>
    </source>
</reference>
<dbReference type="EMBL" id="KZ613509">
    <property type="protein sequence ID" value="PMD15961.1"/>
    <property type="molecule type" value="Genomic_DNA"/>
</dbReference>
<dbReference type="GO" id="GO:0004784">
    <property type="term" value="F:superoxide dismutase activity"/>
    <property type="evidence" value="ECO:0007669"/>
    <property type="project" value="UniProtKB-EC"/>
</dbReference>
<evidence type="ECO:0000313" key="10">
    <source>
        <dbReference type="Proteomes" id="UP000235672"/>
    </source>
</evidence>
<organism evidence="9 10">
    <name type="scientific">Hyaloscypha hepaticicola</name>
    <dbReference type="NCBI Taxonomy" id="2082293"/>
    <lineage>
        <taxon>Eukaryota</taxon>
        <taxon>Fungi</taxon>
        <taxon>Dikarya</taxon>
        <taxon>Ascomycota</taxon>
        <taxon>Pezizomycotina</taxon>
        <taxon>Leotiomycetes</taxon>
        <taxon>Helotiales</taxon>
        <taxon>Hyaloscyphaceae</taxon>
        <taxon>Hyaloscypha</taxon>
    </lineage>
</organism>
<comment type="subcellular location">
    <subcellularLocation>
        <location evidence="1">Cell envelope</location>
    </subcellularLocation>
    <subcellularLocation>
        <location evidence="2">Secreted</location>
    </subcellularLocation>
</comment>
<evidence type="ECO:0000256" key="4">
    <source>
        <dbReference type="ARBA" id="ARBA00012682"/>
    </source>
</evidence>
<dbReference type="Gene3D" id="2.60.40.200">
    <property type="entry name" value="Superoxide dismutase, copper/zinc binding domain"/>
    <property type="match status" value="1"/>
</dbReference>
<dbReference type="EC" id="1.15.1.1" evidence="4"/>
<evidence type="ECO:0000313" key="9">
    <source>
        <dbReference type="EMBL" id="PMD15961.1"/>
    </source>
</evidence>
<keyword evidence="10" id="KW-1185">Reference proteome</keyword>
<sequence length="243" mass="24614">MHAKNFLVAVGGIALVSAQVPPTTGILSTTLSGPGGNATIQTSNPPATYIAALPPTNFDPATGSVITGSVTGTANANGTGILISVNLTSFPSPALYSPFVYHIHTLPVPADGNCTATLGHLDLTDRGEYHPCEVAAPQTCQAGDLAGKHRNIMGTELVTSYQELYLSTTPGSPYFFGDKSLVVHRSNTTRLTCANFVLVQGNGTASGTGGATPTPSAFMGAAGKDGVNALLVGLVAVACAMLL</sequence>
<dbReference type="SUPFAM" id="SSF49329">
    <property type="entry name" value="Cu,Zn superoxide dismutase-like"/>
    <property type="match status" value="1"/>
</dbReference>
<dbReference type="STRING" id="1745343.A0A2J6PPL0"/>
<gene>
    <name evidence="9" type="ORF">NA56DRAFT_663470</name>
</gene>
<dbReference type="Proteomes" id="UP000235672">
    <property type="component" value="Unassembled WGS sequence"/>
</dbReference>
<feature type="signal peptide" evidence="8">
    <location>
        <begin position="1"/>
        <end position="18"/>
    </location>
</feature>
<evidence type="ECO:0000256" key="7">
    <source>
        <dbReference type="ARBA" id="ARBA00049204"/>
    </source>
</evidence>
<keyword evidence="8" id="KW-0732">Signal</keyword>
<accession>A0A2J6PPL0</accession>
<dbReference type="GO" id="GO:0046872">
    <property type="term" value="F:metal ion binding"/>
    <property type="evidence" value="ECO:0007669"/>
    <property type="project" value="InterPro"/>
</dbReference>